<protein>
    <recommendedName>
        <fullName evidence="7">TF-B3 domain-containing protein</fullName>
    </recommendedName>
</protein>
<keyword evidence="2" id="KW-0805">Transcription regulation</keyword>
<dbReference type="SUPFAM" id="SSF101936">
    <property type="entry name" value="DNA-binding pseudobarrel domain"/>
    <property type="match status" value="1"/>
</dbReference>
<feature type="compositionally biased region" description="Basic and acidic residues" evidence="6">
    <location>
        <begin position="32"/>
        <end position="44"/>
    </location>
</feature>
<keyword evidence="4" id="KW-0804">Transcription</keyword>
<keyword evidence="5" id="KW-0539">Nucleus</keyword>
<evidence type="ECO:0000256" key="2">
    <source>
        <dbReference type="ARBA" id="ARBA00023015"/>
    </source>
</evidence>
<feature type="compositionally biased region" description="Low complexity" evidence="6">
    <location>
        <begin position="1"/>
        <end position="13"/>
    </location>
</feature>
<proteinExistence type="predicted"/>
<dbReference type="InterPro" id="IPR003340">
    <property type="entry name" value="B3_DNA-bd"/>
</dbReference>
<dbReference type="GO" id="GO:0005634">
    <property type="term" value="C:nucleus"/>
    <property type="evidence" value="ECO:0007669"/>
    <property type="project" value="UniProtKB-SubCell"/>
</dbReference>
<dbReference type="CDD" id="cd10017">
    <property type="entry name" value="B3_DNA"/>
    <property type="match status" value="1"/>
</dbReference>
<dbReference type="EMBL" id="JAMRDG010000001">
    <property type="protein sequence ID" value="KAJ3702443.1"/>
    <property type="molecule type" value="Genomic_DNA"/>
</dbReference>
<evidence type="ECO:0000256" key="1">
    <source>
        <dbReference type="ARBA" id="ARBA00004123"/>
    </source>
</evidence>
<dbReference type="GO" id="GO:0003677">
    <property type="term" value="F:DNA binding"/>
    <property type="evidence" value="ECO:0007669"/>
    <property type="project" value="UniProtKB-KW"/>
</dbReference>
<feature type="domain" description="TF-B3" evidence="7">
    <location>
        <begin position="79"/>
        <end position="174"/>
    </location>
</feature>
<dbReference type="PROSITE" id="PS50863">
    <property type="entry name" value="B3"/>
    <property type="match status" value="1"/>
</dbReference>
<keyword evidence="9" id="KW-1185">Reference proteome</keyword>
<dbReference type="Pfam" id="PF02362">
    <property type="entry name" value="B3"/>
    <property type="match status" value="1"/>
</dbReference>
<evidence type="ECO:0000256" key="5">
    <source>
        <dbReference type="ARBA" id="ARBA00023242"/>
    </source>
</evidence>
<dbReference type="SMART" id="SM01019">
    <property type="entry name" value="B3"/>
    <property type="match status" value="1"/>
</dbReference>
<keyword evidence="3" id="KW-0238">DNA-binding</keyword>
<sequence length="174" mass="19567">MITSSSSSDSEYSTHYVPPKKPRGWESKGPGKSRDPNGGDEFKTSNDGTLIFSKKLALTPAQKRRAIELSRGVKPGNKHYVALMTYTSVHTGQVTVPAKFACDHLPPENKKAILHYKGHEWPLSISYKNGLHPYFSSGWKEFVKDNNLRTGDVCLFELIKNNNIVSFKVHISRY</sequence>
<dbReference type="PANTHER" id="PTHR31391:SF4">
    <property type="entry name" value="B3 DOMAIN-CONTAINING PROTEIN OS03G0184500"/>
    <property type="match status" value="1"/>
</dbReference>
<dbReference type="InterPro" id="IPR015300">
    <property type="entry name" value="DNA-bd_pseudobarrel_sf"/>
</dbReference>
<evidence type="ECO:0000256" key="6">
    <source>
        <dbReference type="SAM" id="MobiDB-lite"/>
    </source>
</evidence>
<comment type="caution">
    <text evidence="8">The sequence shown here is derived from an EMBL/GenBank/DDBJ whole genome shotgun (WGS) entry which is preliminary data.</text>
</comment>
<evidence type="ECO:0000313" key="8">
    <source>
        <dbReference type="EMBL" id="KAJ3702443.1"/>
    </source>
</evidence>
<evidence type="ECO:0000313" key="9">
    <source>
        <dbReference type="Proteomes" id="UP001210211"/>
    </source>
</evidence>
<reference evidence="8 9" key="1">
    <citation type="journal article" date="2022" name="Cell">
        <title>Repeat-based holocentromeres influence genome architecture and karyotype evolution.</title>
        <authorList>
            <person name="Hofstatter P.G."/>
            <person name="Thangavel G."/>
            <person name="Lux T."/>
            <person name="Neumann P."/>
            <person name="Vondrak T."/>
            <person name="Novak P."/>
            <person name="Zhang M."/>
            <person name="Costa L."/>
            <person name="Castellani M."/>
            <person name="Scott A."/>
            <person name="Toegelov H."/>
            <person name="Fuchs J."/>
            <person name="Mata-Sucre Y."/>
            <person name="Dias Y."/>
            <person name="Vanzela A.L.L."/>
            <person name="Huettel B."/>
            <person name="Almeida C.C.S."/>
            <person name="Simkova H."/>
            <person name="Souza G."/>
            <person name="Pedrosa-Harand A."/>
            <person name="Macas J."/>
            <person name="Mayer K.F.X."/>
            <person name="Houben A."/>
            <person name="Marques A."/>
        </authorList>
    </citation>
    <scope>NUCLEOTIDE SEQUENCE [LARGE SCALE GENOMIC DNA]</scope>
    <source>
        <strain evidence="8">RhyTen1mFocal</strain>
    </source>
</reference>
<dbReference type="InterPro" id="IPR044837">
    <property type="entry name" value="REM16-like"/>
</dbReference>
<dbReference type="AlphaFoldDB" id="A0AAD5ZR25"/>
<name>A0AAD5ZR25_9POAL</name>
<accession>A0AAD5ZR25</accession>
<organism evidence="8 9">
    <name type="scientific">Rhynchospora tenuis</name>
    <dbReference type="NCBI Taxonomy" id="198213"/>
    <lineage>
        <taxon>Eukaryota</taxon>
        <taxon>Viridiplantae</taxon>
        <taxon>Streptophyta</taxon>
        <taxon>Embryophyta</taxon>
        <taxon>Tracheophyta</taxon>
        <taxon>Spermatophyta</taxon>
        <taxon>Magnoliopsida</taxon>
        <taxon>Liliopsida</taxon>
        <taxon>Poales</taxon>
        <taxon>Cyperaceae</taxon>
        <taxon>Cyperoideae</taxon>
        <taxon>Rhynchosporeae</taxon>
        <taxon>Rhynchospora</taxon>
    </lineage>
</organism>
<gene>
    <name evidence="8" type="ORF">LUZ61_006148</name>
</gene>
<feature type="region of interest" description="Disordered" evidence="6">
    <location>
        <begin position="1"/>
        <end position="46"/>
    </location>
</feature>
<dbReference type="Gene3D" id="2.40.330.10">
    <property type="entry name" value="DNA-binding pseudobarrel domain"/>
    <property type="match status" value="1"/>
</dbReference>
<evidence type="ECO:0000256" key="4">
    <source>
        <dbReference type="ARBA" id="ARBA00023163"/>
    </source>
</evidence>
<comment type="subcellular location">
    <subcellularLocation>
        <location evidence="1">Nucleus</location>
    </subcellularLocation>
</comment>
<evidence type="ECO:0000259" key="7">
    <source>
        <dbReference type="PROSITE" id="PS50863"/>
    </source>
</evidence>
<evidence type="ECO:0000256" key="3">
    <source>
        <dbReference type="ARBA" id="ARBA00023125"/>
    </source>
</evidence>
<dbReference type="Proteomes" id="UP001210211">
    <property type="component" value="Unassembled WGS sequence"/>
</dbReference>
<dbReference type="PANTHER" id="PTHR31391">
    <property type="entry name" value="B3 DOMAIN-CONTAINING PROTEIN OS11G0197600-RELATED"/>
    <property type="match status" value="1"/>
</dbReference>